<evidence type="ECO:0000256" key="1">
    <source>
        <dbReference type="ARBA" id="ARBA00022679"/>
    </source>
</evidence>
<dbReference type="Pfam" id="PF00534">
    <property type="entry name" value="Glycos_transf_1"/>
    <property type="match status" value="1"/>
</dbReference>
<keyword evidence="4" id="KW-1185">Reference proteome</keyword>
<dbReference type="GO" id="GO:0016757">
    <property type="term" value="F:glycosyltransferase activity"/>
    <property type="evidence" value="ECO:0007669"/>
    <property type="project" value="InterPro"/>
</dbReference>
<dbReference type="OrthoDB" id="9790710at2"/>
<dbReference type="RefSeq" id="WP_076958658.1">
    <property type="nucleotide sequence ID" value="NZ_MLCO01000184.1"/>
</dbReference>
<dbReference type="SMART" id="SM00028">
    <property type="entry name" value="TPR"/>
    <property type="match status" value="3"/>
</dbReference>
<evidence type="ECO:0000313" key="3">
    <source>
        <dbReference type="EMBL" id="ONG50566.1"/>
    </source>
</evidence>
<proteinExistence type="predicted"/>
<dbReference type="SUPFAM" id="SSF48452">
    <property type="entry name" value="TPR-like"/>
    <property type="match status" value="1"/>
</dbReference>
<accession>A0A1V2H0D7</accession>
<evidence type="ECO:0000259" key="2">
    <source>
        <dbReference type="Pfam" id="PF00534"/>
    </source>
</evidence>
<name>A0A1V2H0D7_9PROT</name>
<sequence length="720" mass="76814">MSGRQQEAEVIRREADALRDKREWRAAAEAYGAFLALRPDDAGMQVQRGHCLKEAGDVPAALALYRSAAALRPRDADIPLQIGHAEKILGRRDAARDAYAEAALLAPLAENPWREWHALARARPGRAATPAGGVVLDLTDLAAWVRGGHRAPSGIQRVQLDLTRAALARQPAPRLAAMARMGGGWRELPAPLFLRLDLLMTTGADATDPEWLSAVELLEALIETPPPLRFAPGAVLATLGGSWSLPDHLACLRAARERDGLRHVPLLHDCIPLLLPEHCAEGVVRDYARWFANLSLHADGVIAVSRSTAEDMKRLHRTMLPELPVPEAAVLRLDAAPRAVAGEVPPHPLLRGDTPFVLFVSTIEGRKNHLMVFNAWLSMLRRAAGTPAAAQVPLLVCVGRPGWRAEAALALLDGAPELRARVRLLSEVSDPLLAALYRASLFTLYNSHHEGWGLPVTESLAAGKVALVPRHSALVEAGEGGAVFFAPNSEPDLLAQLQRLIHDRGFREQAEAAIRPPPRGWDAVAAQFLGDAARLAEAGGPRPLAPVAAGRPHPLKRIAGSRPRLAMAVAETLREGEAWHPLEPWGCWTRPGAATLALAAPDPGPLWLEVSLQGLPLDDGPAPDQPVELLVLRDDQPAGEPRVLSVPAGATPLVGLEVAAGGGMLRVEILCRAAGADAEGRAIGIGVTAIGLASAGSVPERLALLEARRFAIPRDQLADA</sequence>
<dbReference type="PANTHER" id="PTHR46401">
    <property type="entry name" value="GLYCOSYLTRANSFERASE WBBK-RELATED"/>
    <property type="match status" value="1"/>
</dbReference>
<dbReference type="SUPFAM" id="SSF53756">
    <property type="entry name" value="UDP-Glycosyltransferase/glycogen phosphorylase"/>
    <property type="match status" value="1"/>
</dbReference>
<dbReference type="PANTHER" id="PTHR46401:SF2">
    <property type="entry name" value="GLYCOSYLTRANSFERASE WBBK-RELATED"/>
    <property type="match status" value="1"/>
</dbReference>
<organism evidence="3 4">
    <name type="scientific">Teichococcus deserti</name>
    <dbReference type="NCBI Taxonomy" id="1817963"/>
    <lineage>
        <taxon>Bacteria</taxon>
        <taxon>Pseudomonadati</taxon>
        <taxon>Pseudomonadota</taxon>
        <taxon>Alphaproteobacteria</taxon>
        <taxon>Acetobacterales</taxon>
        <taxon>Roseomonadaceae</taxon>
        <taxon>Roseomonas</taxon>
    </lineage>
</organism>
<dbReference type="InterPro" id="IPR001296">
    <property type="entry name" value="Glyco_trans_1"/>
</dbReference>
<dbReference type="InterPro" id="IPR019734">
    <property type="entry name" value="TPR_rpt"/>
</dbReference>
<dbReference type="InterPro" id="IPR011990">
    <property type="entry name" value="TPR-like_helical_dom_sf"/>
</dbReference>
<dbReference type="Gene3D" id="1.25.40.10">
    <property type="entry name" value="Tetratricopeptide repeat domain"/>
    <property type="match status" value="1"/>
</dbReference>
<dbReference type="Proteomes" id="UP000188879">
    <property type="component" value="Unassembled WGS sequence"/>
</dbReference>
<comment type="caution">
    <text evidence="3">The sequence shown here is derived from an EMBL/GenBank/DDBJ whole genome shotgun (WGS) entry which is preliminary data.</text>
</comment>
<dbReference type="AlphaFoldDB" id="A0A1V2H0D7"/>
<gene>
    <name evidence="3" type="ORF">BKE38_17770</name>
</gene>
<evidence type="ECO:0000313" key="4">
    <source>
        <dbReference type="Proteomes" id="UP000188879"/>
    </source>
</evidence>
<dbReference type="EMBL" id="MLCO01000184">
    <property type="protein sequence ID" value="ONG50566.1"/>
    <property type="molecule type" value="Genomic_DNA"/>
</dbReference>
<keyword evidence="1" id="KW-0808">Transferase</keyword>
<reference evidence="3 4" key="1">
    <citation type="submission" date="2016-10" db="EMBL/GenBank/DDBJ databases">
        <title>Draft Genome sequence of Roseomonas sp. strain M3.</title>
        <authorList>
            <person name="Subhash Y."/>
            <person name="Lee S."/>
        </authorList>
    </citation>
    <scope>NUCLEOTIDE SEQUENCE [LARGE SCALE GENOMIC DNA]</scope>
    <source>
        <strain evidence="3 4">M3</strain>
    </source>
</reference>
<protein>
    <recommendedName>
        <fullName evidence="2">Glycosyl transferase family 1 domain-containing protein</fullName>
    </recommendedName>
</protein>
<feature type="domain" description="Glycosyl transferase family 1" evidence="2">
    <location>
        <begin position="350"/>
        <end position="512"/>
    </location>
</feature>
<dbReference type="Gene3D" id="3.40.50.2000">
    <property type="entry name" value="Glycogen Phosphorylase B"/>
    <property type="match status" value="1"/>
</dbReference>